<keyword evidence="2" id="KW-0547">Nucleotide-binding</keyword>
<protein>
    <submittedName>
        <fullName evidence="6">Peptide ABC transporter ATP-binding protein</fullName>
    </submittedName>
</protein>
<sequence>MYTLTGVTKTYSNGKKAVNALQGIDLTIPDGQMVAVQGPTGGGKSTLLQMLGALDRPSSGSVLLGDEDLAKASDSRLTKLRAGNVGIVFQSFNLIATLTALENVEAALVPLGVPKAQRRERATAALASVGLADRTGHRPAELSGGQQQRVAIARALVKDPKVLLADEPTGNLDEETRDEIIALLEGLWRDQGLTLVIVTHDSQVAARAQRRLHIAKGKLRDTTPVPKAPAQARPPAEEPPAEERPAWSKPADEATPPAGATAASPAPAASSAAAVAPTAAVSPAAPTDEA</sequence>
<dbReference type="PANTHER" id="PTHR24220">
    <property type="entry name" value="IMPORT ATP-BINDING PROTEIN"/>
    <property type="match status" value="1"/>
</dbReference>
<dbReference type="Proteomes" id="UP000188929">
    <property type="component" value="Unassembled WGS sequence"/>
</dbReference>
<dbReference type="SMART" id="SM00382">
    <property type="entry name" value="AAA"/>
    <property type="match status" value="1"/>
</dbReference>
<dbReference type="EMBL" id="MOMC01000032">
    <property type="protein sequence ID" value="ONH29527.1"/>
    <property type="molecule type" value="Genomic_DNA"/>
</dbReference>
<keyword evidence="1" id="KW-0813">Transport</keyword>
<accession>A0A1V2IA58</accession>
<evidence type="ECO:0000256" key="1">
    <source>
        <dbReference type="ARBA" id="ARBA00022448"/>
    </source>
</evidence>
<dbReference type="GO" id="GO:0098796">
    <property type="term" value="C:membrane protein complex"/>
    <property type="evidence" value="ECO:0007669"/>
    <property type="project" value="UniProtKB-ARBA"/>
</dbReference>
<evidence type="ECO:0000313" key="6">
    <source>
        <dbReference type="EMBL" id="ONH29527.1"/>
    </source>
</evidence>
<dbReference type="InterPro" id="IPR017911">
    <property type="entry name" value="MacB-like_ATP-bd"/>
</dbReference>
<feature type="domain" description="ABC transporter" evidence="5">
    <location>
        <begin position="2"/>
        <end position="241"/>
    </location>
</feature>
<evidence type="ECO:0000259" key="5">
    <source>
        <dbReference type="PROSITE" id="PS50893"/>
    </source>
</evidence>
<dbReference type="InterPro" id="IPR027417">
    <property type="entry name" value="P-loop_NTPase"/>
</dbReference>
<evidence type="ECO:0000256" key="4">
    <source>
        <dbReference type="SAM" id="MobiDB-lite"/>
    </source>
</evidence>
<keyword evidence="3 6" id="KW-0067">ATP-binding</keyword>
<keyword evidence="7" id="KW-1185">Reference proteome</keyword>
<dbReference type="InterPro" id="IPR003593">
    <property type="entry name" value="AAA+_ATPase"/>
</dbReference>
<dbReference type="InterPro" id="IPR015854">
    <property type="entry name" value="ABC_transpr_LolD-like"/>
</dbReference>
<gene>
    <name evidence="6" type="ORF">BL253_16875</name>
</gene>
<reference evidence="7" key="1">
    <citation type="submission" date="2016-10" db="EMBL/GenBank/DDBJ databases">
        <title>Frankia sp. NRRL B-16386 Genome sequencing.</title>
        <authorList>
            <person name="Ghodhbane-Gtari F."/>
            <person name="Swanson E."/>
            <person name="Gueddou A."/>
            <person name="Hezbri K."/>
            <person name="Ktari K."/>
            <person name="Nouioui I."/>
            <person name="Morris K."/>
            <person name="Simpson S."/>
            <person name="Abebe-Akele F."/>
            <person name="Thomas K."/>
            <person name="Gtari M."/>
            <person name="Tisa L.S."/>
        </authorList>
    </citation>
    <scope>NUCLEOTIDE SEQUENCE [LARGE SCALE GENOMIC DNA]</scope>
    <source>
        <strain evidence="7">NRRL B-16386</strain>
    </source>
</reference>
<name>A0A1V2IA58_9ACTN</name>
<organism evidence="6 7">
    <name type="scientific">Pseudofrankia asymbiotica</name>
    <dbReference type="NCBI Taxonomy" id="1834516"/>
    <lineage>
        <taxon>Bacteria</taxon>
        <taxon>Bacillati</taxon>
        <taxon>Actinomycetota</taxon>
        <taxon>Actinomycetes</taxon>
        <taxon>Frankiales</taxon>
        <taxon>Frankiaceae</taxon>
        <taxon>Pseudofrankia</taxon>
    </lineage>
</organism>
<dbReference type="FunFam" id="3.40.50.300:FF:000032">
    <property type="entry name" value="Export ABC transporter ATP-binding protein"/>
    <property type="match status" value="1"/>
</dbReference>
<dbReference type="PROSITE" id="PS00211">
    <property type="entry name" value="ABC_TRANSPORTER_1"/>
    <property type="match status" value="1"/>
</dbReference>
<dbReference type="GO" id="GO:0005524">
    <property type="term" value="F:ATP binding"/>
    <property type="evidence" value="ECO:0007669"/>
    <property type="project" value="UniProtKB-KW"/>
</dbReference>
<feature type="compositionally biased region" description="Low complexity" evidence="4">
    <location>
        <begin position="254"/>
        <end position="290"/>
    </location>
</feature>
<dbReference type="GO" id="GO:0022857">
    <property type="term" value="F:transmembrane transporter activity"/>
    <property type="evidence" value="ECO:0007669"/>
    <property type="project" value="TreeGrafter"/>
</dbReference>
<dbReference type="GO" id="GO:0016887">
    <property type="term" value="F:ATP hydrolysis activity"/>
    <property type="evidence" value="ECO:0007669"/>
    <property type="project" value="InterPro"/>
</dbReference>
<evidence type="ECO:0000256" key="3">
    <source>
        <dbReference type="ARBA" id="ARBA00022840"/>
    </source>
</evidence>
<dbReference type="InterPro" id="IPR017871">
    <property type="entry name" value="ABC_transporter-like_CS"/>
</dbReference>
<feature type="region of interest" description="Disordered" evidence="4">
    <location>
        <begin position="215"/>
        <end position="290"/>
    </location>
</feature>
<dbReference type="OrthoDB" id="9802264at2"/>
<dbReference type="STRING" id="1834516.BL253_16875"/>
<dbReference type="RefSeq" id="WP_076818073.1">
    <property type="nucleotide sequence ID" value="NZ_MOMC01000032.1"/>
</dbReference>
<dbReference type="Gene3D" id="3.40.50.300">
    <property type="entry name" value="P-loop containing nucleotide triphosphate hydrolases"/>
    <property type="match status" value="1"/>
</dbReference>
<dbReference type="PROSITE" id="PS50893">
    <property type="entry name" value="ABC_TRANSPORTER_2"/>
    <property type="match status" value="1"/>
</dbReference>
<dbReference type="AlphaFoldDB" id="A0A1V2IA58"/>
<dbReference type="CDD" id="cd03255">
    <property type="entry name" value="ABC_MJ0796_LolCDE_FtsE"/>
    <property type="match status" value="1"/>
</dbReference>
<feature type="compositionally biased region" description="Basic and acidic residues" evidence="4">
    <location>
        <begin position="241"/>
        <end position="252"/>
    </location>
</feature>
<proteinExistence type="predicted"/>
<dbReference type="InterPro" id="IPR003439">
    <property type="entry name" value="ABC_transporter-like_ATP-bd"/>
</dbReference>
<evidence type="ECO:0000313" key="7">
    <source>
        <dbReference type="Proteomes" id="UP000188929"/>
    </source>
</evidence>
<dbReference type="PANTHER" id="PTHR24220:SF86">
    <property type="entry name" value="ABC TRANSPORTER ABCH.1"/>
    <property type="match status" value="1"/>
</dbReference>
<dbReference type="Pfam" id="PF00005">
    <property type="entry name" value="ABC_tran"/>
    <property type="match status" value="1"/>
</dbReference>
<dbReference type="GO" id="GO:0005886">
    <property type="term" value="C:plasma membrane"/>
    <property type="evidence" value="ECO:0007669"/>
    <property type="project" value="TreeGrafter"/>
</dbReference>
<dbReference type="SUPFAM" id="SSF52540">
    <property type="entry name" value="P-loop containing nucleoside triphosphate hydrolases"/>
    <property type="match status" value="1"/>
</dbReference>
<comment type="caution">
    <text evidence="6">The sequence shown here is derived from an EMBL/GenBank/DDBJ whole genome shotgun (WGS) entry which is preliminary data.</text>
</comment>
<evidence type="ECO:0000256" key="2">
    <source>
        <dbReference type="ARBA" id="ARBA00022741"/>
    </source>
</evidence>